<dbReference type="EMBL" id="UINC01131091">
    <property type="protein sequence ID" value="SVD12582.1"/>
    <property type="molecule type" value="Genomic_DNA"/>
</dbReference>
<dbReference type="Pfam" id="PF17132">
    <property type="entry name" value="Glyco_hydro_106"/>
    <property type="match status" value="1"/>
</dbReference>
<proteinExistence type="predicted"/>
<name>A0A382SSP8_9ZZZZ</name>
<dbReference type="PANTHER" id="PTHR36848">
    <property type="entry name" value="DNA-BINDING PROTEIN (PUTATIVE SECRETED PROTEIN)-RELATED"/>
    <property type="match status" value="1"/>
</dbReference>
<gene>
    <name evidence="1" type="ORF">METZ01_LOCUS365436</name>
</gene>
<reference evidence="1" key="1">
    <citation type="submission" date="2018-05" db="EMBL/GenBank/DDBJ databases">
        <authorList>
            <person name="Lanie J.A."/>
            <person name="Ng W.-L."/>
            <person name="Kazmierczak K.M."/>
            <person name="Andrzejewski T.M."/>
            <person name="Davidsen T.M."/>
            <person name="Wayne K.J."/>
            <person name="Tettelin H."/>
            <person name="Glass J.I."/>
            <person name="Rusch D."/>
            <person name="Podicherti R."/>
            <person name="Tsui H.-C.T."/>
            <person name="Winkler M.E."/>
        </authorList>
    </citation>
    <scope>NUCLEOTIDE SEQUENCE</scope>
</reference>
<dbReference type="AlphaFoldDB" id="A0A382SSP8"/>
<dbReference type="PANTHER" id="PTHR36848:SF2">
    <property type="entry name" value="SECRETED PROTEIN"/>
    <property type="match status" value="1"/>
</dbReference>
<sequence length="154" mass="16867">MMASSFQRNSPSFYLVFFSLLILGTVQGCKSDEPWALDLSSFETPPDDARPIARWWWPGGSVSTEQMSRELTAFRDAGFGGVEIQPFTFGLNTEELAQDASVFTVGTPAFMELMAYALDEGKRLGLQMDATLGSGWPGGGPWVGDDRAEELLIN</sequence>
<accession>A0A382SSP8</accession>
<dbReference type="InterPro" id="IPR053161">
    <property type="entry name" value="Ulvan_degrading_GH"/>
</dbReference>
<protein>
    <recommendedName>
        <fullName evidence="2">Glycoside hydrolase</fullName>
    </recommendedName>
</protein>
<evidence type="ECO:0000313" key="1">
    <source>
        <dbReference type="EMBL" id="SVD12582.1"/>
    </source>
</evidence>
<evidence type="ECO:0008006" key="2">
    <source>
        <dbReference type="Google" id="ProtNLM"/>
    </source>
</evidence>
<feature type="non-terminal residue" evidence="1">
    <location>
        <position position="154"/>
    </location>
</feature>
<organism evidence="1">
    <name type="scientific">marine metagenome</name>
    <dbReference type="NCBI Taxonomy" id="408172"/>
    <lineage>
        <taxon>unclassified sequences</taxon>
        <taxon>metagenomes</taxon>
        <taxon>ecological metagenomes</taxon>
    </lineage>
</organism>